<sequence>MKKQWIWALPLAVFVVMVGFFAASLDKDPRELPSQRLDKPAPAFTLPLLENPQASFSPAQMHGQVWLLNVWASWCAACRSEHALIGQLAKQVPVVGLNQQDEAGAARAWLAELGNPYLATPTDDDGRVSIDYGVYGVPETFVIDKQGVIRYRHLGPVTEQSINDVLLPLIRKLQA</sequence>
<evidence type="ECO:0000256" key="4">
    <source>
        <dbReference type="ARBA" id="ARBA00023157"/>
    </source>
</evidence>
<evidence type="ECO:0000259" key="6">
    <source>
        <dbReference type="PROSITE" id="PS51352"/>
    </source>
</evidence>
<gene>
    <name evidence="7" type="ORF">GQF02_09905</name>
</gene>
<dbReference type="PANTHER" id="PTHR42852:SF6">
    <property type="entry name" value="THIOL:DISULFIDE INTERCHANGE PROTEIN DSBE"/>
    <property type="match status" value="1"/>
</dbReference>
<dbReference type="AlphaFoldDB" id="A0A845BSY7"/>
<protein>
    <submittedName>
        <fullName evidence="7">DsbE family thiol:disulfide interchange protein</fullName>
    </submittedName>
</protein>
<dbReference type="GO" id="GO:0015036">
    <property type="term" value="F:disulfide oxidoreductase activity"/>
    <property type="evidence" value="ECO:0007669"/>
    <property type="project" value="InterPro"/>
</dbReference>
<dbReference type="InterPro" id="IPR036249">
    <property type="entry name" value="Thioredoxin-like_sf"/>
</dbReference>
<dbReference type="InterPro" id="IPR013740">
    <property type="entry name" value="Redoxin"/>
</dbReference>
<evidence type="ECO:0000256" key="2">
    <source>
        <dbReference type="ARBA" id="ARBA00007758"/>
    </source>
</evidence>
<dbReference type="PROSITE" id="PS51352">
    <property type="entry name" value="THIOREDOXIN_2"/>
    <property type="match status" value="1"/>
</dbReference>
<dbReference type="CDD" id="cd03010">
    <property type="entry name" value="TlpA_like_DsbE"/>
    <property type="match status" value="1"/>
</dbReference>
<dbReference type="RefSeq" id="WP_160796799.1">
    <property type="nucleotide sequence ID" value="NZ_WSSB01000008.1"/>
</dbReference>
<keyword evidence="8" id="KW-1185">Reference proteome</keyword>
<proteinExistence type="inferred from homology"/>
<evidence type="ECO:0000256" key="3">
    <source>
        <dbReference type="ARBA" id="ARBA00022748"/>
    </source>
</evidence>
<dbReference type="Proteomes" id="UP000467214">
    <property type="component" value="Unassembled WGS sequence"/>
</dbReference>
<comment type="subcellular location">
    <subcellularLocation>
        <location evidence="1">Cell envelope</location>
    </subcellularLocation>
</comment>
<dbReference type="InterPro" id="IPR004799">
    <property type="entry name" value="Periplasmic_diS_OxRdtase_DsbE"/>
</dbReference>
<dbReference type="PANTHER" id="PTHR42852">
    <property type="entry name" value="THIOL:DISULFIDE INTERCHANGE PROTEIN DSBE"/>
    <property type="match status" value="1"/>
</dbReference>
<evidence type="ECO:0000256" key="1">
    <source>
        <dbReference type="ARBA" id="ARBA00004196"/>
    </source>
</evidence>
<evidence type="ECO:0000313" key="8">
    <source>
        <dbReference type="Proteomes" id="UP000467214"/>
    </source>
</evidence>
<comment type="similarity">
    <text evidence="2">Belongs to the thioredoxin family. DsbE subfamily.</text>
</comment>
<keyword evidence="3" id="KW-0201">Cytochrome c-type biogenesis</keyword>
<dbReference type="NCBIfam" id="TIGR00385">
    <property type="entry name" value="dsbE"/>
    <property type="match status" value="1"/>
</dbReference>
<dbReference type="Pfam" id="PF08534">
    <property type="entry name" value="Redoxin"/>
    <property type="match status" value="1"/>
</dbReference>
<name>A0A845BSY7_9NEIS</name>
<evidence type="ECO:0000313" key="7">
    <source>
        <dbReference type="EMBL" id="MXR37286.1"/>
    </source>
</evidence>
<dbReference type="InterPro" id="IPR050553">
    <property type="entry name" value="Thioredoxin_ResA/DsbE_sf"/>
</dbReference>
<keyword evidence="4" id="KW-1015">Disulfide bond</keyword>
<comment type="caution">
    <text evidence="7">The sequence shown here is derived from an EMBL/GenBank/DDBJ whole genome shotgun (WGS) entry which is preliminary data.</text>
</comment>
<feature type="domain" description="Thioredoxin" evidence="6">
    <location>
        <begin position="35"/>
        <end position="175"/>
    </location>
</feature>
<reference evidence="7 8" key="1">
    <citation type="submission" date="2019-12" db="EMBL/GenBank/DDBJ databases">
        <title>Neisseriaceae gen. nov. sp. Genome sequencing and assembly.</title>
        <authorList>
            <person name="Liu Z."/>
            <person name="Li A."/>
        </authorList>
    </citation>
    <scope>NUCLEOTIDE SEQUENCE [LARGE SCALE GENOMIC DNA]</scope>
    <source>
        <strain evidence="7 8">B2N2-7</strain>
    </source>
</reference>
<dbReference type="InterPro" id="IPR013766">
    <property type="entry name" value="Thioredoxin_domain"/>
</dbReference>
<dbReference type="GO" id="GO:0030288">
    <property type="term" value="C:outer membrane-bounded periplasmic space"/>
    <property type="evidence" value="ECO:0007669"/>
    <property type="project" value="InterPro"/>
</dbReference>
<dbReference type="Gene3D" id="3.40.30.10">
    <property type="entry name" value="Glutaredoxin"/>
    <property type="match status" value="1"/>
</dbReference>
<dbReference type="PROSITE" id="PS00194">
    <property type="entry name" value="THIOREDOXIN_1"/>
    <property type="match status" value="1"/>
</dbReference>
<dbReference type="GO" id="GO:0017004">
    <property type="term" value="P:cytochrome complex assembly"/>
    <property type="evidence" value="ECO:0007669"/>
    <property type="project" value="UniProtKB-KW"/>
</dbReference>
<accession>A0A845BSY7</accession>
<keyword evidence="5" id="KW-0676">Redox-active center</keyword>
<dbReference type="InterPro" id="IPR017937">
    <property type="entry name" value="Thioredoxin_CS"/>
</dbReference>
<evidence type="ECO:0000256" key="5">
    <source>
        <dbReference type="ARBA" id="ARBA00023284"/>
    </source>
</evidence>
<dbReference type="EMBL" id="WSSB01000008">
    <property type="protein sequence ID" value="MXR37286.1"/>
    <property type="molecule type" value="Genomic_DNA"/>
</dbReference>
<dbReference type="SUPFAM" id="SSF52833">
    <property type="entry name" value="Thioredoxin-like"/>
    <property type="match status" value="1"/>
</dbReference>
<organism evidence="7 8">
    <name type="scientific">Craterilacuibacter sinensis</name>
    <dbReference type="NCBI Taxonomy" id="2686017"/>
    <lineage>
        <taxon>Bacteria</taxon>
        <taxon>Pseudomonadati</taxon>
        <taxon>Pseudomonadota</taxon>
        <taxon>Betaproteobacteria</taxon>
        <taxon>Neisseriales</taxon>
        <taxon>Neisseriaceae</taxon>
        <taxon>Craterilacuibacter</taxon>
    </lineage>
</organism>